<dbReference type="EMBL" id="JACHJN010000003">
    <property type="protein sequence ID" value="MBB5955834.1"/>
    <property type="molecule type" value="Genomic_DNA"/>
</dbReference>
<sequence>MEWTPEALKAEIDYRQAALRADAAQFRIARRSAPPKRSWWRRVGRRAHPKVPAPRNGHRDAA</sequence>
<protein>
    <submittedName>
        <fullName evidence="2">LmbE family N-acetylglucosaminyl deacetylase</fullName>
    </submittedName>
</protein>
<organism evidence="2 3">
    <name type="scientific">Saccharothrix tamanrassetensis</name>
    <dbReference type="NCBI Taxonomy" id="1051531"/>
    <lineage>
        <taxon>Bacteria</taxon>
        <taxon>Bacillati</taxon>
        <taxon>Actinomycetota</taxon>
        <taxon>Actinomycetes</taxon>
        <taxon>Pseudonocardiales</taxon>
        <taxon>Pseudonocardiaceae</taxon>
        <taxon>Saccharothrix</taxon>
    </lineage>
</organism>
<evidence type="ECO:0000256" key="1">
    <source>
        <dbReference type="SAM" id="MobiDB-lite"/>
    </source>
</evidence>
<proteinExistence type="predicted"/>
<dbReference type="RefSeq" id="WP_184690640.1">
    <property type="nucleotide sequence ID" value="NZ_JACHJN010000003.1"/>
</dbReference>
<dbReference type="AlphaFoldDB" id="A0A841CHJ2"/>
<keyword evidence="3" id="KW-1185">Reference proteome</keyword>
<evidence type="ECO:0000313" key="3">
    <source>
        <dbReference type="Proteomes" id="UP000547510"/>
    </source>
</evidence>
<gene>
    <name evidence="2" type="ORF">FHS29_002415</name>
</gene>
<accession>A0A841CHJ2</accession>
<feature type="region of interest" description="Disordered" evidence="1">
    <location>
        <begin position="42"/>
        <end position="62"/>
    </location>
</feature>
<reference evidence="2 3" key="1">
    <citation type="submission" date="2020-08" db="EMBL/GenBank/DDBJ databases">
        <title>Genomic Encyclopedia of Type Strains, Phase III (KMG-III): the genomes of soil and plant-associated and newly described type strains.</title>
        <authorList>
            <person name="Whitman W."/>
        </authorList>
    </citation>
    <scope>NUCLEOTIDE SEQUENCE [LARGE SCALE GENOMIC DNA]</scope>
    <source>
        <strain evidence="2 3">CECT 8640</strain>
    </source>
</reference>
<dbReference type="Proteomes" id="UP000547510">
    <property type="component" value="Unassembled WGS sequence"/>
</dbReference>
<name>A0A841CHJ2_9PSEU</name>
<comment type="caution">
    <text evidence="2">The sequence shown here is derived from an EMBL/GenBank/DDBJ whole genome shotgun (WGS) entry which is preliminary data.</text>
</comment>
<evidence type="ECO:0000313" key="2">
    <source>
        <dbReference type="EMBL" id="MBB5955834.1"/>
    </source>
</evidence>